<feature type="transmembrane region" description="Helical" evidence="8">
    <location>
        <begin position="96"/>
        <end position="126"/>
    </location>
</feature>
<dbReference type="Proteomes" id="UP000231579">
    <property type="component" value="Unassembled WGS sequence"/>
</dbReference>
<evidence type="ECO:0000256" key="8">
    <source>
        <dbReference type="HAMAP-Rule" id="MF_02078"/>
    </source>
</evidence>
<comment type="pathway">
    <text evidence="8">Cell wall biogenesis; peptidoglycan biosynthesis.</text>
</comment>
<keyword evidence="3 8" id="KW-0812">Transmembrane</keyword>
<dbReference type="PRINTS" id="PR01806">
    <property type="entry name" value="VIRFACTRMVIN"/>
</dbReference>
<dbReference type="InterPro" id="IPR004268">
    <property type="entry name" value="MurJ"/>
</dbReference>
<keyword evidence="6 8" id="KW-1133">Transmembrane helix</keyword>
<proteinExistence type="inferred from homology"/>
<dbReference type="GO" id="GO:0015648">
    <property type="term" value="F:lipid-linked peptidoglycan transporter activity"/>
    <property type="evidence" value="ECO:0007669"/>
    <property type="project" value="UniProtKB-UniRule"/>
</dbReference>
<keyword evidence="5 8" id="KW-0573">Peptidoglycan synthesis</keyword>
<dbReference type="GO" id="GO:0009252">
    <property type="term" value="P:peptidoglycan biosynthetic process"/>
    <property type="evidence" value="ECO:0007669"/>
    <property type="project" value="UniProtKB-UniRule"/>
</dbReference>
<dbReference type="NCBIfam" id="TIGR01695">
    <property type="entry name" value="murJ_mviN"/>
    <property type="match status" value="1"/>
</dbReference>
<evidence type="ECO:0000256" key="2">
    <source>
        <dbReference type="ARBA" id="ARBA00022475"/>
    </source>
</evidence>
<feature type="transmembrane region" description="Helical" evidence="8">
    <location>
        <begin position="394"/>
        <end position="415"/>
    </location>
</feature>
<protein>
    <recommendedName>
        <fullName evidence="8">Probable lipid II flippase MurJ</fullName>
    </recommendedName>
</protein>
<evidence type="ECO:0000256" key="6">
    <source>
        <dbReference type="ARBA" id="ARBA00022989"/>
    </source>
</evidence>
<feature type="transmembrane region" description="Helical" evidence="8">
    <location>
        <begin position="364"/>
        <end position="382"/>
    </location>
</feature>
<evidence type="ECO:0000256" key="5">
    <source>
        <dbReference type="ARBA" id="ARBA00022984"/>
    </source>
</evidence>
<evidence type="ECO:0000256" key="7">
    <source>
        <dbReference type="ARBA" id="ARBA00023136"/>
    </source>
</evidence>
<dbReference type="AlphaFoldDB" id="A0A2M8L7B4"/>
<dbReference type="EMBL" id="PFEM01000020">
    <property type="protein sequence ID" value="PJE70124.1"/>
    <property type="molecule type" value="Genomic_DNA"/>
</dbReference>
<dbReference type="GO" id="GO:0008360">
    <property type="term" value="P:regulation of cell shape"/>
    <property type="evidence" value="ECO:0007669"/>
    <property type="project" value="UniProtKB-KW"/>
</dbReference>
<dbReference type="PANTHER" id="PTHR47019:SF1">
    <property type="entry name" value="LIPID II FLIPPASE MURJ"/>
    <property type="match status" value="1"/>
</dbReference>
<comment type="subcellular location">
    <subcellularLocation>
        <location evidence="1 8">Cell membrane</location>
        <topology evidence="1 8">Multi-pass membrane protein</topology>
    </subcellularLocation>
</comment>
<feature type="transmembrane region" description="Helical" evidence="8">
    <location>
        <begin position="462"/>
        <end position="480"/>
    </location>
</feature>
<accession>A0A2M8L7B4</accession>
<evidence type="ECO:0000256" key="1">
    <source>
        <dbReference type="ARBA" id="ARBA00004651"/>
    </source>
</evidence>
<dbReference type="GO" id="GO:0034204">
    <property type="term" value="P:lipid translocation"/>
    <property type="evidence" value="ECO:0007669"/>
    <property type="project" value="TreeGrafter"/>
</dbReference>
<feature type="transmembrane region" description="Helical" evidence="8">
    <location>
        <begin position="198"/>
        <end position="221"/>
    </location>
</feature>
<evidence type="ECO:0000256" key="3">
    <source>
        <dbReference type="ARBA" id="ARBA00022692"/>
    </source>
</evidence>
<evidence type="ECO:0000256" key="4">
    <source>
        <dbReference type="ARBA" id="ARBA00022960"/>
    </source>
</evidence>
<feature type="transmembrane region" description="Helical" evidence="8">
    <location>
        <begin position="512"/>
        <end position="534"/>
    </location>
</feature>
<evidence type="ECO:0000313" key="9">
    <source>
        <dbReference type="EMBL" id="PJE70124.1"/>
    </source>
</evidence>
<dbReference type="HAMAP" id="MF_02078">
    <property type="entry name" value="MurJ_MviN"/>
    <property type="match status" value="1"/>
</dbReference>
<dbReference type="GO" id="GO:0005886">
    <property type="term" value="C:plasma membrane"/>
    <property type="evidence" value="ECO:0007669"/>
    <property type="project" value="UniProtKB-SubCell"/>
</dbReference>
<keyword evidence="8" id="KW-0813">Transport</keyword>
<gene>
    <name evidence="9" type="primary">mviN</name>
    <name evidence="8" type="synonym">murJ</name>
    <name evidence="9" type="ORF">COU97_01345</name>
</gene>
<feature type="transmembrane region" description="Helical" evidence="8">
    <location>
        <begin position="20"/>
        <end position="37"/>
    </location>
</feature>
<dbReference type="InterPro" id="IPR051050">
    <property type="entry name" value="Lipid_II_flippase_MurJ/MviN"/>
</dbReference>
<dbReference type="PANTHER" id="PTHR47019">
    <property type="entry name" value="LIPID II FLIPPASE MURJ"/>
    <property type="match status" value="1"/>
</dbReference>
<dbReference type="CDD" id="cd13123">
    <property type="entry name" value="MATE_MurJ_like"/>
    <property type="match status" value="1"/>
</dbReference>
<comment type="similarity">
    <text evidence="8">Belongs to the MurJ/MviN family.</text>
</comment>
<comment type="function">
    <text evidence="8">Involved in peptidoglycan biosynthesis. Transports lipid-linked peptidoglycan precursors from the inner to the outer leaflet of the cytoplasmic membrane.</text>
</comment>
<evidence type="ECO:0000313" key="10">
    <source>
        <dbReference type="Proteomes" id="UP000231579"/>
    </source>
</evidence>
<dbReference type="GO" id="GO:0071555">
    <property type="term" value="P:cell wall organization"/>
    <property type="evidence" value="ECO:0007669"/>
    <property type="project" value="UniProtKB-KW"/>
</dbReference>
<feature type="transmembrane region" description="Helical" evidence="8">
    <location>
        <begin position="44"/>
        <end position="60"/>
    </location>
</feature>
<dbReference type="UniPathway" id="UPA00219"/>
<name>A0A2M8L7B4_9BACT</name>
<feature type="transmembrane region" description="Helical" evidence="8">
    <location>
        <begin position="326"/>
        <end position="344"/>
    </location>
</feature>
<keyword evidence="2 8" id="KW-1003">Cell membrane</keyword>
<feature type="transmembrane region" description="Helical" evidence="8">
    <location>
        <begin position="172"/>
        <end position="192"/>
    </location>
</feature>
<keyword evidence="4 8" id="KW-0133">Cell shape</keyword>
<feature type="transmembrane region" description="Helical" evidence="8">
    <location>
        <begin position="66"/>
        <end position="84"/>
    </location>
</feature>
<reference evidence="10" key="1">
    <citation type="submission" date="2017-09" db="EMBL/GenBank/DDBJ databases">
        <title>Depth-based differentiation of microbial function through sediment-hosted aquifers and enrichment of novel symbionts in the deep terrestrial subsurface.</title>
        <authorList>
            <person name="Probst A.J."/>
            <person name="Ladd B."/>
            <person name="Jarett J.K."/>
            <person name="Geller-Mcgrath D.E."/>
            <person name="Sieber C.M.K."/>
            <person name="Emerson J.B."/>
            <person name="Anantharaman K."/>
            <person name="Thomas B.C."/>
            <person name="Malmstrom R."/>
            <person name="Stieglmeier M."/>
            <person name="Klingl A."/>
            <person name="Woyke T."/>
            <person name="Ryan C.M."/>
            <person name="Banfield J.F."/>
        </authorList>
    </citation>
    <scope>NUCLEOTIDE SEQUENCE [LARGE SCALE GENOMIC DNA]</scope>
</reference>
<organism evidence="9 10">
    <name type="scientific">Candidatus Shapirobacteria bacterium CG10_big_fil_rev_8_21_14_0_10_48_15</name>
    <dbReference type="NCBI Taxonomy" id="1974484"/>
    <lineage>
        <taxon>Bacteria</taxon>
        <taxon>Candidatus Shapironibacteriota</taxon>
    </lineage>
</organism>
<sequence>MMKNFWQSGSRILTRKQTSILSAATIIMLMVAASRVLGLMRNRVLAHFFSVETLAVYFAAFRLPEVIFEVLVFGALSSAFIPTFTRLLSKKQTDEAWYVAAISLNFAFLFFFGLSLLVFIFAAQIYQLIAPGFDAPQIELVVKLTRVLVFTQAFFVLSYFLTGVLESLQRFLVPAIAPLFYNLGIILGAVFLAGKIGIYAPVVGAVIGAFFHFAVQLPVAYHFGFRPKFKLDLKHPGVREIGRLALPRMVELSFLQIGKSAELFLASLVSAAAYTYYTFAGSLQLLPVSLFGVSIAKASLPTLSTHSAKQDLELFKQTFVASFNEVAFLVVPFSVFLAVLRVPVVRLTLGASRFSWESTVQTGLTLSAFCLSIFAQALIYLLNRAFYALHDTKTPVKIAIGAIFAHISLGATLILGFGLPVWSLALAFSLASMAQFGLLLFKLTRRLPDFAFRQISLPFLKVALASGGSGVVMFFLLKLFDRSVWAKQLSWLGHFNLSLPMLMERFVLDTRYIGNLLLLTALVALVGLGVFLLLGHWLKIKEMAAFGKLLLRFRQPKKIMAELPENQETVILPED</sequence>
<keyword evidence="8" id="KW-0961">Cell wall biogenesis/degradation</keyword>
<dbReference type="Pfam" id="PF03023">
    <property type="entry name" value="MurJ"/>
    <property type="match status" value="1"/>
</dbReference>
<keyword evidence="7 8" id="KW-0472">Membrane</keyword>
<feature type="transmembrane region" description="Helical" evidence="8">
    <location>
        <begin position="421"/>
        <end position="441"/>
    </location>
</feature>
<feature type="transmembrane region" description="Helical" evidence="8">
    <location>
        <begin position="146"/>
        <end position="165"/>
    </location>
</feature>
<comment type="caution">
    <text evidence="9">The sequence shown here is derived from an EMBL/GenBank/DDBJ whole genome shotgun (WGS) entry which is preliminary data.</text>
</comment>